<gene>
    <name evidence="1" type="ORF">E5329_28530</name>
</gene>
<keyword evidence="2" id="KW-1185">Reference proteome</keyword>
<dbReference type="Proteomes" id="UP000304953">
    <property type="component" value="Unassembled WGS sequence"/>
</dbReference>
<sequence length="89" mass="10541">MYAYDDYEPKDNEFLKDVKGCATYTEIKEWIKSEYGLKVSSLYVAQIKDKCGLEKRLNYNMGEEKSRVPKCPLEKEKAIMEAFRHFNMI</sequence>
<name>A0AC61RNT2_9FIRM</name>
<evidence type="ECO:0000313" key="2">
    <source>
        <dbReference type="Proteomes" id="UP000304953"/>
    </source>
</evidence>
<dbReference type="EMBL" id="SRYA01000164">
    <property type="protein sequence ID" value="TGY86039.1"/>
    <property type="molecule type" value="Genomic_DNA"/>
</dbReference>
<reference evidence="1" key="1">
    <citation type="submission" date="2019-04" db="EMBL/GenBank/DDBJ databases">
        <title>Microbes associate with the intestines of laboratory mice.</title>
        <authorList>
            <person name="Navarre W."/>
            <person name="Wong E."/>
            <person name="Huang K."/>
            <person name="Tropini C."/>
            <person name="Ng K."/>
            <person name="Yu B."/>
        </authorList>
    </citation>
    <scope>NUCLEOTIDE SEQUENCE</scope>
    <source>
        <strain evidence="1">NM01_1-7b</strain>
    </source>
</reference>
<accession>A0AC61RNT2</accession>
<protein>
    <submittedName>
        <fullName evidence="1">Uncharacterized protein</fullName>
    </submittedName>
</protein>
<organism evidence="1 2">
    <name type="scientific">Petralouisia muris</name>
    <dbReference type="NCBI Taxonomy" id="3032872"/>
    <lineage>
        <taxon>Bacteria</taxon>
        <taxon>Bacillati</taxon>
        <taxon>Bacillota</taxon>
        <taxon>Clostridia</taxon>
        <taxon>Lachnospirales</taxon>
        <taxon>Lachnospiraceae</taxon>
        <taxon>Petralouisia</taxon>
    </lineage>
</organism>
<evidence type="ECO:0000313" key="1">
    <source>
        <dbReference type="EMBL" id="TGY86039.1"/>
    </source>
</evidence>
<proteinExistence type="predicted"/>
<comment type="caution">
    <text evidence="1">The sequence shown here is derived from an EMBL/GenBank/DDBJ whole genome shotgun (WGS) entry which is preliminary data.</text>
</comment>